<protein>
    <submittedName>
        <fullName evidence="6">NAD-glutamate dehydrogenase</fullName>
    </submittedName>
</protein>
<dbReference type="GO" id="GO:0004069">
    <property type="term" value="F:L-aspartate:2-oxoglutarate aminotransferase activity"/>
    <property type="evidence" value="ECO:0007669"/>
    <property type="project" value="InterPro"/>
</dbReference>
<dbReference type="Proteomes" id="UP000291189">
    <property type="component" value="Unassembled WGS sequence"/>
</dbReference>
<dbReference type="Pfam" id="PF21073">
    <property type="entry name" value="GDH_HM1"/>
    <property type="match status" value="1"/>
</dbReference>
<dbReference type="InterPro" id="IPR007780">
    <property type="entry name" value="NAD_Glu_DH_bac"/>
</dbReference>
<feature type="domain" description="NAD-glutamate dehydrogenase ACT2" evidence="4">
    <location>
        <begin position="421"/>
        <end position="510"/>
    </location>
</feature>
<dbReference type="SUPFAM" id="SSF53223">
    <property type="entry name" value="Aminoacid dehydrogenase-like, N-terminal domain"/>
    <property type="match status" value="1"/>
</dbReference>
<feature type="domain" description="NAD-glutamate dehydrogenase ACT3" evidence="5">
    <location>
        <begin position="568"/>
        <end position="636"/>
    </location>
</feature>
<dbReference type="PIRSF" id="PIRSF036761">
    <property type="entry name" value="GDH_Mll4104"/>
    <property type="match status" value="1"/>
</dbReference>
<dbReference type="Pfam" id="PF21076">
    <property type="entry name" value="GDH_ACT2"/>
    <property type="match status" value="1"/>
</dbReference>
<dbReference type="PANTHER" id="PTHR43403">
    <property type="entry name" value="NAD-SPECIFIC GLUTAMATE DEHYDROGENASE"/>
    <property type="match status" value="1"/>
</dbReference>
<dbReference type="InterPro" id="IPR049058">
    <property type="entry name" value="NAD_Glu_DH_HM2"/>
</dbReference>
<evidence type="ECO:0000313" key="6">
    <source>
        <dbReference type="EMBL" id="RYU12867.1"/>
    </source>
</evidence>
<organism evidence="6 7">
    <name type="scientific">Nocardioides iriomotensis</name>
    <dbReference type="NCBI Taxonomy" id="715784"/>
    <lineage>
        <taxon>Bacteria</taxon>
        <taxon>Bacillati</taxon>
        <taxon>Actinomycetota</taxon>
        <taxon>Actinomycetes</taxon>
        <taxon>Propionibacteriales</taxon>
        <taxon>Nocardioidaceae</taxon>
        <taxon>Nocardioides</taxon>
    </lineage>
</organism>
<evidence type="ECO:0000259" key="5">
    <source>
        <dbReference type="Pfam" id="PF21077"/>
    </source>
</evidence>
<feature type="domain" description="NAD-specific glutamate dehydrogenase C-terminal" evidence="2">
    <location>
        <begin position="1288"/>
        <end position="1624"/>
    </location>
</feature>
<dbReference type="Pfam" id="PF05088">
    <property type="entry name" value="Bac_GDH_CD"/>
    <property type="match status" value="1"/>
</dbReference>
<dbReference type="SUPFAM" id="SSF51735">
    <property type="entry name" value="NAD(P)-binding Rossmann-fold domains"/>
    <property type="match status" value="1"/>
</dbReference>
<evidence type="ECO:0000259" key="4">
    <source>
        <dbReference type="Pfam" id="PF21076"/>
    </source>
</evidence>
<dbReference type="InterPro" id="IPR028971">
    <property type="entry name" value="NAD-GDH_cat"/>
</dbReference>
<dbReference type="OrthoDB" id="9758052at2"/>
<dbReference type="InterPro" id="IPR048381">
    <property type="entry name" value="GDH_C"/>
</dbReference>
<keyword evidence="7" id="KW-1185">Reference proteome</keyword>
<dbReference type="InterPro" id="IPR036291">
    <property type="entry name" value="NAD(P)-bd_dom_sf"/>
</dbReference>
<dbReference type="Gene3D" id="3.40.50.720">
    <property type="entry name" value="NAD(P)-binding Rossmann-like Domain"/>
    <property type="match status" value="1"/>
</dbReference>
<accession>A0A4Q5J2Q5</accession>
<dbReference type="EMBL" id="SDPU01000020">
    <property type="protein sequence ID" value="RYU12867.1"/>
    <property type="molecule type" value="Genomic_DNA"/>
</dbReference>
<dbReference type="Pfam" id="PF21079">
    <property type="entry name" value="GDH_HM2"/>
    <property type="match status" value="1"/>
</dbReference>
<proteinExistence type="predicted"/>
<name>A0A4Q5J2Q5_9ACTN</name>
<dbReference type="InterPro" id="IPR046346">
    <property type="entry name" value="Aminoacid_DH-like_N_sf"/>
</dbReference>
<evidence type="ECO:0000259" key="2">
    <source>
        <dbReference type="Pfam" id="PF21074"/>
    </source>
</evidence>
<dbReference type="InterPro" id="IPR049059">
    <property type="entry name" value="NAD_Glu_DH_HM1"/>
</dbReference>
<dbReference type="RefSeq" id="WP_129986686.1">
    <property type="nucleotide sequence ID" value="NZ_SDPU01000020.1"/>
</dbReference>
<dbReference type="InterPro" id="IPR049062">
    <property type="entry name" value="NAD_Glu_DH_ACT2"/>
</dbReference>
<feature type="domain" description="NAD-glutamate dehydrogenase N-terminal ACT1" evidence="3">
    <location>
        <begin position="38"/>
        <end position="187"/>
    </location>
</feature>
<dbReference type="Pfam" id="PF21077">
    <property type="entry name" value="GDH_ACT3"/>
    <property type="match status" value="1"/>
</dbReference>
<feature type="domain" description="NAD-glutamate dehydrogenase catalytic" evidence="1">
    <location>
        <begin position="746"/>
        <end position="1241"/>
    </location>
</feature>
<evidence type="ECO:0000259" key="1">
    <source>
        <dbReference type="Pfam" id="PF05088"/>
    </source>
</evidence>
<dbReference type="Pfam" id="PF21074">
    <property type="entry name" value="GDH_C"/>
    <property type="match status" value="1"/>
</dbReference>
<reference evidence="6 7" key="1">
    <citation type="submission" date="2019-01" db="EMBL/GenBank/DDBJ databases">
        <title>Nocardioides guangzhouensis sp. nov., an actinobacterium isolated from soil.</title>
        <authorList>
            <person name="Fu Y."/>
            <person name="Cai Y."/>
            <person name="Lin Z."/>
            <person name="Chen P."/>
        </authorList>
    </citation>
    <scope>NUCLEOTIDE SEQUENCE [LARGE SCALE GENOMIC DNA]</scope>
    <source>
        <strain evidence="6 7">NBRC 105384</strain>
    </source>
</reference>
<dbReference type="Pfam" id="PF21078">
    <property type="entry name" value="GDH_HM3"/>
    <property type="match status" value="1"/>
</dbReference>
<evidence type="ECO:0000313" key="7">
    <source>
        <dbReference type="Proteomes" id="UP000291189"/>
    </source>
</evidence>
<gene>
    <name evidence="6" type="ORF">ETU37_07850</name>
</gene>
<comment type="caution">
    <text evidence="6">The sequence shown here is derived from an EMBL/GenBank/DDBJ whole genome shotgun (WGS) entry which is preliminary data.</text>
</comment>
<dbReference type="Pfam" id="PF21075">
    <property type="entry name" value="GDH_ACT1"/>
    <property type="match status" value="1"/>
</dbReference>
<dbReference type="InterPro" id="IPR049056">
    <property type="entry name" value="NAD_Glu_DH_HM3"/>
</dbReference>
<dbReference type="PANTHER" id="PTHR43403:SF1">
    <property type="entry name" value="NAD-SPECIFIC GLUTAMATE DEHYDROGENASE"/>
    <property type="match status" value="1"/>
</dbReference>
<evidence type="ECO:0000259" key="3">
    <source>
        <dbReference type="Pfam" id="PF21075"/>
    </source>
</evidence>
<dbReference type="InterPro" id="IPR024727">
    <property type="entry name" value="NAD_Glu_DH_N_ACT1"/>
</dbReference>
<sequence>MRTTLEETKDDLIDKAASLAVSRKGAGSPPGEDAGQLLRLFYRHVAPEDINDRSEVDLYGGAMSQYKLAGNRAQGTASIHVFTPTVAEHGWSAGGHTVVEVVTDDMPFLVDSVTMALTEDNRDVHVIVHPQLLVRRDMTGVLLEVLVDDEMTPSSELPHDVFRESWMHIEIDRETSPDEVAAMEQNLTKVLLDVREAVEDWERMRAQARDIVSDLEADPPPLPEREVEEGKALLTWLADDHFTFLGYREYKLEEGDPGADGEAEMMLRAVPGTGFGILRSDQDMSSSFGKLPPLVRAKAREKTLLVLAKANSKATVHRPVYLDYVGVKTFDANGDVDGERRFLGLFSSAAYTESLTRIPVIRRKAQEVIDRAGFEPLSHTGKALMDVLETYPRDELFQTPIEELVPIAEAVLHTRERRQLRLFVRRDTYGRYLSCLVYLPRDRYTTQVRERIAAILKHQLGGESIEYTARVSESMLARLHFVVRPPRGATIAEFDQEDLERRLADAARSWRDDLIQAIHAEYGEEEGARIGRAYADAFPEAYKEDYPPRTGAVDLGRLESLSGDEGVCLSFYQEMDSGPHEARLKVFRVGGPLSLSQVLPVLSSMGVEVIDERPYDLVGLARESHVYDFGLRYHRQLPASGRELFQDAVTAVWDDRNEIDGFNALVLAAGLTWRQATLLRAYAKYMRQGGTPFAQDYIEDALKQNVDITRYLVDLFEARFDPGRNGDLASDSESRVARCEELHERISRALDDVVSLDHDRILRSYLTVLEATLRTSYFQVGDDGRPKPYISFKLEPSRIPDLPEPRPKYEIFVYSPRVEGVHLRFGAVARGGLRWSDRRDDFRTEVLGLVKAQMVKNAVIVPVGAKGGFFCKQLPDPGDREAWMAEGVACYKTFISGLLDITDNLVSDEVVPPTNVVRHDGDDSYLVVAADKGTATFSDIANGVAQDYGFWLGDAFASGGSVGYDHKAMGITARGAWVSVQRHFRERGIDCQTQDFTCVGVGDMSGDVFGNGMLLSEHTRLVAAFDHRDIFLDPEPDAAASFVERRRLFDLPRSSWQDYDTSLISEGGGVFPRSAKSIPITPQVRRALALDADVTQMTPAELMRAILLADVDLLWNGGIGTYVKAAGETDAEVGDKANDPIRVNGAQLRCKAVGEGGNLGLTQRGRIEYARNGGRINTDFIDNSAGVDTSDHEVNIKILLDQVVANGDLTQKQRNDLLASMTDEVGRLVLDDNYEQNLALASAAANAVPLMHVHEDWIRRLERHGLVDRELEALPGRKEVAARIERKEGLTVPELSVLLAYTKIVLADELLETDLADDPFLRNELFGYFPTAMRHTYREQMNSHPLRTQIVVTQVVNELVNGAGITFFHRLSEETGAAVDELVRANFVAREIFGAKELIHDVNAFDNQIPADVQTHMRLEMRTLVERASRWLINNRRPPLDSEGTVDYFGVTVQKVVQALPELLTGRELAAFEHRRDSLVEKGVPEELAVRVAVLPPAYMALGIVETSKRDDVDAVEVARVHFALGERLGLSALVARILALPRDDRWQTMARAALRDDLHTVHAQLTAQVLTETDSAQPAPVRIADWEEDDEVVVSRAVGTLDEICSDEKADLARLSVGLRVVRTMLATP</sequence>
<dbReference type="GO" id="GO:0004352">
    <property type="term" value="F:glutamate dehydrogenase (NAD+) activity"/>
    <property type="evidence" value="ECO:0007669"/>
    <property type="project" value="InterPro"/>
</dbReference>
<dbReference type="InterPro" id="IPR049064">
    <property type="entry name" value="NAD_Glu_DH_ACT3"/>
</dbReference>
<dbReference type="GO" id="GO:0006538">
    <property type="term" value="P:L-glutamate catabolic process"/>
    <property type="evidence" value="ECO:0007669"/>
    <property type="project" value="InterPro"/>
</dbReference>